<gene>
    <name evidence="2" type="ORF">RFI_00564</name>
</gene>
<evidence type="ECO:0000313" key="3">
    <source>
        <dbReference type="Proteomes" id="UP000023152"/>
    </source>
</evidence>
<comment type="caution">
    <text evidence="2">The sequence shown here is derived from an EMBL/GenBank/DDBJ whole genome shotgun (WGS) entry which is preliminary data.</text>
</comment>
<dbReference type="Proteomes" id="UP000023152">
    <property type="component" value="Unassembled WGS sequence"/>
</dbReference>
<accession>X6PFP0</accession>
<feature type="region of interest" description="Disordered" evidence="1">
    <location>
        <begin position="159"/>
        <end position="189"/>
    </location>
</feature>
<keyword evidence="3" id="KW-1185">Reference proteome</keyword>
<proteinExistence type="predicted"/>
<dbReference type="AlphaFoldDB" id="X6PFP0"/>
<dbReference type="EMBL" id="ASPP01000595">
    <property type="protein sequence ID" value="ETO36497.1"/>
    <property type="molecule type" value="Genomic_DNA"/>
</dbReference>
<organism evidence="2 3">
    <name type="scientific">Reticulomyxa filosa</name>
    <dbReference type="NCBI Taxonomy" id="46433"/>
    <lineage>
        <taxon>Eukaryota</taxon>
        <taxon>Sar</taxon>
        <taxon>Rhizaria</taxon>
        <taxon>Retaria</taxon>
        <taxon>Foraminifera</taxon>
        <taxon>Monothalamids</taxon>
        <taxon>Reticulomyxidae</taxon>
        <taxon>Reticulomyxa</taxon>
    </lineage>
</organism>
<feature type="compositionally biased region" description="Basic and acidic residues" evidence="1">
    <location>
        <begin position="163"/>
        <end position="175"/>
    </location>
</feature>
<name>X6PFP0_RETFI</name>
<sequence length="303" mass="34492">MTDIISLERLCLCWDKNIEVATCKSDKEKILHRVAYTQHLLCPENMTHRTLQKSLLSFVNEDVVARIDSVAARFANGKDNDSFSLEELHKYFSITQSILACQKLHKIKSSSHHVTKSKRMIEKRNSGAAFSINLLLKCGSILNNEDKEQKRLDYVKSFQPTKPNKENTDEQHHDSNNSNDNNKNHLIEDKRIKGHIGTRHSVPSKKYDKSVRITNKQLQTNTDSKLSKLCSILGVSVNDYLCIEQKIIQQLIAFQLLLKCPATATTRNNTDRFLTVEIPDPVNNPQHVSISVGENEPVVVFNT</sequence>
<evidence type="ECO:0000313" key="2">
    <source>
        <dbReference type="EMBL" id="ETO36497.1"/>
    </source>
</evidence>
<reference evidence="2 3" key="1">
    <citation type="journal article" date="2013" name="Curr. Biol.">
        <title>The Genome of the Foraminiferan Reticulomyxa filosa.</title>
        <authorList>
            <person name="Glockner G."/>
            <person name="Hulsmann N."/>
            <person name="Schleicher M."/>
            <person name="Noegel A.A."/>
            <person name="Eichinger L."/>
            <person name="Gallinger C."/>
            <person name="Pawlowski J."/>
            <person name="Sierra R."/>
            <person name="Euteneuer U."/>
            <person name="Pillet L."/>
            <person name="Moustafa A."/>
            <person name="Platzer M."/>
            <person name="Groth M."/>
            <person name="Szafranski K."/>
            <person name="Schliwa M."/>
        </authorList>
    </citation>
    <scope>NUCLEOTIDE SEQUENCE [LARGE SCALE GENOMIC DNA]</scope>
</reference>
<evidence type="ECO:0000256" key="1">
    <source>
        <dbReference type="SAM" id="MobiDB-lite"/>
    </source>
</evidence>
<protein>
    <submittedName>
        <fullName evidence="2">Uncharacterized protein</fullName>
    </submittedName>
</protein>